<dbReference type="RefSeq" id="WP_340338214.1">
    <property type="nucleotide sequence ID" value="NZ_JBBKZS010000014.1"/>
</dbReference>
<protein>
    <recommendedName>
        <fullName evidence="3">DUF1488 domain-containing protein</fullName>
    </recommendedName>
</protein>
<gene>
    <name evidence="1" type="ORF">WKW79_26520</name>
</gene>
<organism evidence="1 2">
    <name type="scientific">Variovorax robiniae</name>
    <dbReference type="NCBI Taxonomy" id="1836199"/>
    <lineage>
        <taxon>Bacteria</taxon>
        <taxon>Pseudomonadati</taxon>
        <taxon>Pseudomonadota</taxon>
        <taxon>Betaproteobacteria</taxon>
        <taxon>Burkholderiales</taxon>
        <taxon>Comamonadaceae</taxon>
        <taxon>Variovorax</taxon>
    </lineage>
</organism>
<reference evidence="1 2" key="1">
    <citation type="submission" date="2024-03" db="EMBL/GenBank/DDBJ databases">
        <title>Novel species of the genus Variovorax.</title>
        <authorList>
            <person name="Liu Q."/>
            <person name="Xin Y.-H."/>
        </authorList>
    </citation>
    <scope>NUCLEOTIDE SEQUENCE [LARGE SCALE GENOMIC DNA]</scope>
    <source>
        <strain evidence="1 2">KACC 18901</strain>
    </source>
</reference>
<accession>A0ABU8XE76</accession>
<evidence type="ECO:0000313" key="2">
    <source>
        <dbReference type="Proteomes" id="UP001367030"/>
    </source>
</evidence>
<dbReference type="Proteomes" id="UP001367030">
    <property type="component" value="Unassembled WGS sequence"/>
</dbReference>
<comment type="caution">
    <text evidence="1">The sequence shown here is derived from an EMBL/GenBank/DDBJ whole genome shotgun (WGS) entry which is preliminary data.</text>
</comment>
<dbReference type="EMBL" id="JBBKZS010000014">
    <property type="protein sequence ID" value="MEJ8858150.1"/>
    <property type="molecule type" value="Genomic_DNA"/>
</dbReference>
<evidence type="ECO:0008006" key="3">
    <source>
        <dbReference type="Google" id="ProtNLM"/>
    </source>
</evidence>
<name>A0ABU8XE76_9BURK</name>
<keyword evidence="2" id="KW-1185">Reference proteome</keyword>
<evidence type="ECO:0000313" key="1">
    <source>
        <dbReference type="EMBL" id="MEJ8858150.1"/>
    </source>
</evidence>
<proteinExistence type="predicted"/>
<sequence>MSEAIYCFDTAAVKFAIYPEGGNGPRIIAEIGEDPLRHHFGATGGGDSLVEAFVSHAPEIRTRALKRYRAEPRKPVLLSSDDFALEEQIRVS</sequence>